<protein>
    <submittedName>
        <fullName evidence="1">Uncharacterized protein</fullName>
    </submittedName>
</protein>
<name>A0A4P7N6Y9_PYROR</name>
<accession>A0A4P7N6Y9</accession>
<dbReference type="AlphaFoldDB" id="A0A4P7N6Y9"/>
<sequence length="175" mass="18930">MFPEQVTSTWAYLNRKKAARLACVLYSATKATNYEVGSIDVASSRACIHPVGEIVLLRYAVKIDKPTKKNKGAECSCDVMRKPTTGHPATLLACGVATQTQNLYRPCPSTAYCVESETRLLCYLRFKAKQDSAPLRRFVEISGDQHAESPHGAGVCVAASVAPCDFALPVYPTAG</sequence>
<organism evidence="1 2">
    <name type="scientific">Pyricularia oryzae</name>
    <name type="common">Rice blast fungus</name>
    <name type="synonym">Magnaporthe oryzae</name>
    <dbReference type="NCBI Taxonomy" id="318829"/>
    <lineage>
        <taxon>Eukaryota</taxon>
        <taxon>Fungi</taxon>
        <taxon>Dikarya</taxon>
        <taxon>Ascomycota</taxon>
        <taxon>Pezizomycotina</taxon>
        <taxon>Sordariomycetes</taxon>
        <taxon>Sordariomycetidae</taxon>
        <taxon>Magnaporthales</taxon>
        <taxon>Pyriculariaceae</taxon>
        <taxon>Pyricularia</taxon>
    </lineage>
</organism>
<evidence type="ECO:0000313" key="1">
    <source>
        <dbReference type="EMBL" id="QBZ56951.1"/>
    </source>
</evidence>
<gene>
    <name evidence="1" type="ORF">PoMZ_01869</name>
</gene>
<reference evidence="1 2" key="1">
    <citation type="journal article" date="2019" name="Mol. Biol. Evol.">
        <title>Blast fungal genomes show frequent chromosomal changes, gene gains and losses, and effector gene turnover.</title>
        <authorList>
            <person name="Gomez Luciano L.B."/>
            <person name="Jason Tsai I."/>
            <person name="Chuma I."/>
            <person name="Tosa Y."/>
            <person name="Chen Y.H."/>
            <person name="Li J.Y."/>
            <person name="Li M.Y."/>
            <person name="Jade Lu M.Y."/>
            <person name="Nakayashiki H."/>
            <person name="Li W.H."/>
        </authorList>
    </citation>
    <scope>NUCLEOTIDE SEQUENCE [LARGE SCALE GENOMIC DNA]</scope>
    <source>
        <strain evidence="1">MZ5-1-6</strain>
    </source>
</reference>
<proteinExistence type="predicted"/>
<dbReference type="Proteomes" id="UP000294847">
    <property type="component" value="Chromosome 2"/>
</dbReference>
<dbReference type="EMBL" id="CP034205">
    <property type="protein sequence ID" value="QBZ56951.1"/>
    <property type="molecule type" value="Genomic_DNA"/>
</dbReference>
<evidence type="ECO:0000313" key="2">
    <source>
        <dbReference type="Proteomes" id="UP000294847"/>
    </source>
</evidence>